<feature type="binding site" evidence="7">
    <location>
        <begin position="149"/>
        <end position="150"/>
    </location>
    <ligand>
        <name>ATP</name>
        <dbReference type="ChEBI" id="CHEBI:30616"/>
    </ligand>
</feature>
<dbReference type="EC" id="6.2.1.54" evidence="7"/>
<dbReference type="InterPro" id="IPR045851">
    <property type="entry name" value="AMP-bd_C_sf"/>
</dbReference>
<dbReference type="PANTHER" id="PTHR45398:SF1">
    <property type="entry name" value="ENZYME, PUTATIVE (JCVI)-RELATED"/>
    <property type="match status" value="1"/>
</dbReference>
<evidence type="ECO:0000313" key="11">
    <source>
        <dbReference type="Proteomes" id="UP000238081"/>
    </source>
</evidence>
<dbReference type="PROSITE" id="PS00455">
    <property type="entry name" value="AMP_BINDING"/>
    <property type="match status" value="1"/>
</dbReference>
<dbReference type="GO" id="GO:0005737">
    <property type="term" value="C:cytoplasm"/>
    <property type="evidence" value="ECO:0007669"/>
    <property type="project" value="UniProtKB-SubCell"/>
</dbReference>
<comment type="similarity">
    <text evidence="6 7">Belongs to the ATP-dependent AMP-binding enzyme family. DltA subfamily.</text>
</comment>
<dbReference type="Gene3D" id="3.30.300.30">
    <property type="match status" value="1"/>
</dbReference>
<comment type="pathway">
    <text evidence="7">Cell wall biogenesis; lipoteichoic acid biosynthesis.</text>
</comment>
<keyword evidence="3 7" id="KW-0547">Nucleotide-binding</keyword>
<feature type="binding site" evidence="7">
    <location>
        <begin position="396"/>
        <end position="399"/>
    </location>
    <ligand>
        <name>ATP</name>
        <dbReference type="ChEBI" id="CHEBI:30616"/>
    </ligand>
</feature>
<organism evidence="10 11">
    <name type="scientific">Clostridium butyricum</name>
    <dbReference type="NCBI Taxonomy" id="1492"/>
    <lineage>
        <taxon>Bacteria</taxon>
        <taxon>Bacillati</taxon>
        <taxon>Bacillota</taxon>
        <taxon>Clostridia</taxon>
        <taxon>Eubacteriales</taxon>
        <taxon>Clostridiaceae</taxon>
        <taxon>Clostridium</taxon>
    </lineage>
</organism>
<dbReference type="PANTHER" id="PTHR45398">
    <property type="match status" value="1"/>
</dbReference>
<dbReference type="HAMAP" id="MF_00593">
    <property type="entry name" value="DltA"/>
    <property type="match status" value="1"/>
</dbReference>
<comment type="subcellular location">
    <subcellularLocation>
        <location evidence="7">Cytoplasm</location>
    </subcellularLocation>
</comment>
<dbReference type="AlphaFoldDB" id="A0A0A6PSF8"/>
<evidence type="ECO:0000256" key="4">
    <source>
        <dbReference type="ARBA" id="ARBA00022840"/>
    </source>
</evidence>
<evidence type="ECO:0000256" key="5">
    <source>
        <dbReference type="ARBA" id="ARBA00054605"/>
    </source>
</evidence>
<evidence type="ECO:0000256" key="6">
    <source>
        <dbReference type="ARBA" id="ARBA00061336"/>
    </source>
</evidence>
<evidence type="ECO:0000313" key="10">
    <source>
        <dbReference type="EMBL" id="PPV14608.1"/>
    </source>
</evidence>
<evidence type="ECO:0000259" key="8">
    <source>
        <dbReference type="Pfam" id="PF00501"/>
    </source>
</evidence>
<dbReference type="CDD" id="cd05945">
    <property type="entry name" value="DltA"/>
    <property type="match status" value="1"/>
</dbReference>
<comment type="caution">
    <text evidence="10">The sequence shown here is derived from an EMBL/GenBank/DDBJ whole genome shotgun (WGS) entry which is preliminary data.</text>
</comment>
<dbReference type="GO" id="GO:0005524">
    <property type="term" value="F:ATP binding"/>
    <property type="evidence" value="ECO:0007669"/>
    <property type="project" value="UniProtKB-KW"/>
</dbReference>
<dbReference type="Proteomes" id="UP000238081">
    <property type="component" value="Unassembled WGS sequence"/>
</dbReference>
<dbReference type="GO" id="GO:0047473">
    <property type="term" value="F:D-alanine [D-alanyl carrier protein] ligase activity"/>
    <property type="evidence" value="ECO:0007669"/>
    <property type="project" value="UniProtKB-UniRule"/>
</dbReference>
<gene>
    <name evidence="7" type="primary">dltA</name>
    <name evidence="10" type="ORF">AWN73_02535</name>
</gene>
<dbReference type="UniPathway" id="UPA00556"/>
<dbReference type="SUPFAM" id="SSF56801">
    <property type="entry name" value="Acetyl-CoA synthetase-like"/>
    <property type="match status" value="1"/>
</dbReference>
<evidence type="ECO:0000256" key="2">
    <source>
        <dbReference type="ARBA" id="ARBA00022598"/>
    </source>
</evidence>
<feature type="domain" description="AMP-binding enzyme C-terminal" evidence="9">
    <location>
        <begin position="416"/>
        <end position="494"/>
    </location>
</feature>
<evidence type="ECO:0000259" key="9">
    <source>
        <dbReference type="Pfam" id="PF13193"/>
    </source>
</evidence>
<dbReference type="EMBL" id="LRDH01000107">
    <property type="protein sequence ID" value="PPV14608.1"/>
    <property type="molecule type" value="Genomic_DNA"/>
</dbReference>
<comment type="catalytic activity">
    <reaction evidence="7">
        <text>holo-[D-alanyl-carrier protein] + D-alanine + ATP = D-alanyl-[D-alanyl-carrier protein] + AMP + diphosphate</text>
        <dbReference type="Rhea" id="RHEA:55132"/>
        <dbReference type="Rhea" id="RHEA-COMP:14102"/>
        <dbReference type="Rhea" id="RHEA-COMP:14103"/>
        <dbReference type="ChEBI" id="CHEBI:30616"/>
        <dbReference type="ChEBI" id="CHEBI:33019"/>
        <dbReference type="ChEBI" id="CHEBI:57416"/>
        <dbReference type="ChEBI" id="CHEBI:64479"/>
        <dbReference type="ChEBI" id="CHEBI:138620"/>
        <dbReference type="ChEBI" id="CHEBI:456215"/>
        <dbReference type="EC" id="6.2.1.54"/>
    </reaction>
</comment>
<dbReference type="InterPro" id="IPR020845">
    <property type="entry name" value="AMP-binding_CS"/>
</dbReference>
<proteinExistence type="inferred from homology"/>
<reference evidence="10 11" key="1">
    <citation type="submission" date="2016-01" db="EMBL/GenBank/DDBJ databases">
        <title>Characterization of the Clostridium difficile lineages that are prevalent in Hong Kong and China.</title>
        <authorList>
            <person name="Kwok J.S.-L."/>
            <person name="Lam W.-Y."/>
            <person name="Ip M."/>
            <person name="Chan T.-F."/>
            <person name="Hawkey P.M."/>
            <person name="Tsui S.K.-W."/>
        </authorList>
    </citation>
    <scope>NUCLEOTIDE SEQUENCE [LARGE SCALE GENOMIC DNA]</scope>
    <source>
        <strain evidence="10 11">300064</strain>
    </source>
</reference>
<keyword evidence="2 7" id="KW-0436">Ligase</keyword>
<accession>A0A0A6PSF8</accession>
<dbReference type="Pfam" id="PF00501">
    <property type="entry name" value="AMP-binding"/>
    <property type="match status" value="1"/>
</dbReference>
<sequence length="505" mass="57248">MRILSAIKKYAESNRIALKCDGEIMTYRELDMLSEAIGCFLCEEIEQDNKPIVLYGNKENIMMAVMIGALKSGRAYIPIDISYPKERVDQIIEEVKPDVLFDFSEGNIFNDIRVICNSDIKVIYEKYKETTVDNGKWVKGDENAYILFTSGSTGKPKGVQISSNNLDNFVEWIGEYLNLDDSEEIFMNQAAYSFDLSVTSIYPGLCYGKTLHGFSKKTLSNLKEMFNDMSDSDMNLWVSTPSFAGMCVVEDSFNCDMLPNLKAMVFIGEVLPKTLCSELIKRFPQTRIINGYGPTEATVAVSINDMTEEMLDKDGSLPIGFAMKTSVVKIVDENENEVEEGNKGEIIIVSPSVSKGYFNNDSMTQKSFFYDDYNGEKCRAYRTGDLGYYKDKRLYYCGRKDFQIKLNGYRIEIEDIENNLIKVSNVKNAAVVPVNKDDKIAYLTAFIELKEDNGLSNLKNGISIKKELGKLIPSYMIPRNIKIIKQFPTNVNGKIDRKKLLEEIK</sequence>
<feature type="binding site" evidence="7">
    <location>
        <position position="385"/>
    </location>
    <ligand>
        <name>ATP</name>
        <dbReference type="ChEBI" id="CHEBI:30616"/>
    </ligand>
</feature>
<dbReference type="Pfam" id="PF13193">
    <property type="entry name" value="AMP-binding_C"/>
    <property type="match status" value="1"/>
</dbReference>
<feature type="binding site" evidence="7">
    <location>
        <position position="195"/>
    </location>
    <ligand>
        <name>D-alanine</name>
        <dbReference type="ChEBI" id="CHEBI:57416"/>
    </ligand>
</feature>
<dbReference type="InterPro" id="IPR042099">
    <property type="entry name" value="ANL_N_sf"/>
</dbReference>
<dbReference type="InterPro" id="IPR044507">
    <property type="entry name" value="DltA-like"/>
</dbReference>
<dbReference type="InterPro" id="IPR010072">
    <property type="entry name" value="DltA"/>
</dbReference>
<protein>
    <recommendedName>
        <fullName evidence="7">D-alanine--D-alanyl carrier protein ligase</fullName>
        <shortName evidence="7">DCL</shortName>
        <ecNumber evidence="7">6.2.1.54</ecNumber>
    </recommendedName>
    <alternativeName>
        <fullName evidence="7">D-alanine--poly(phosphoribitol) ligase subunit 1</fullName>
    </alternativeName>
    <alternativeName>
        <fullName evidence="7">D-alanine-activating enzyme</fullName>
        <shortName evidence="7">DAE</shortName>
    </alternativeName>
</protein>
<keyword evidence="4 7" id="KW-0067">ATP-binding</keyword>
<dbReference type="NCBIfam" id="TIGR01733">
    <property type="entry name" value="AA-adenyl-dom"/>
    <property type="match status" value="1"/>
</dbReference>
<evidence type="ECO:0000256" key="3">
    <source>
        <dbReference type="ARBA" id="ARBA00022741"/>
    </source>
</evidence>
<comment type="caution">
    <text evidence="7">Lacks conserved residue(s) required for the propagation of feature annotation.</text>
</comment>
<comment type="function">
    <text evidence="5 7">Catalyzes the first step in the D-alanylation of lipoteichoic acid (LTA), the activation of D-alanine and its transfer onto the D-alanyl carrier protein (Dcp) DltC. In an ATP-dependent two-step reaction, forms a high energy D-alanyl-AMP intermediate, followed by transfer of the D-alanyl residue as a thiol ester to the phosphopantheinyl prosthetic group of the Dcp. D-alanylation of LTA plays an important role in modulating the properties of the cell wall in Gram-positive bacteria, influencing the net charge of the cell wall.</text>
</comment>
<dbReference type="RefSeq" id="WP_043663380.1">
    <property type="nucleotide sequence ID" value="NZ_JSEG01000006.1"/>
</dbReference>
<evidence type="ECO:0000256" key="1">
    <source>
        <dbReference type="ARBA" id="ARBA00022490"/>
    </source>
</evidence>
<feature type="domain" description="AMP-dependent synthetase/ligase" evidence="8">
    <location>
        <begin position="13"/>
        <end position="358"/>
    </location>
</feature>
<feature type="binding site" evidence="7">
    <location>
        <position position="494"/>
    </location>
    <ligand>
        <name>D-alanine</name>
        <dbReference type="ChEBI" id="CHEBI:57416"/>
    </ligand>
</feature>
<name>A0A0A6PSF8_CLOBU</name>
<dbReference type="GO" id="GO:0070395">
    <property type="term" value="P:lipoteichoic acid biosynthetic process"/>
    <property type="evidence" value="ECO:0007669"/>
    <property type="project" value="UniProtKB-UniRule"/>
</dbReference>
<keyword evidence="1 7" id="KW-0963">Cytoplasm</keyword>
<dbReference type="FunFam" id="3.30.300.30:FF:000012">
    <property type="entry name" value="D-alanine--D-alanyl carrier protein ligase"/>
    <property type="match status" value="1"/>
</dbReference>
<dbReference type="InterPro" id="IPR025110">
    <property type="entry name" value="AMP-bd_C"/>
</dbReference>
<evidence type="ECO:0000256" key="7">
    <source>
        <dbReference type="HAMAP-Rule" id="MF_00593"/>
    </source>
</evidence>
<feature type="binding site" evidence="7">
    <location>
        <position position="494"/>
    </location>
    <ligand>
        <name>ATP</name>
        <dbReference type="ChEBI" id="CHEBI:30616"/>
    </ligand>
</feature>
<dbReference type="InterPro" id="IPR010071">
    <property type="entry name" value="AA_adenyl_dom"/>
</dbReference>
<dbReference type="NCBIfam" id="NF003417">
    <property type="entry name" value="PRK04813.1"/>
    <property type="match status" value="1"/>
</dbReference>
<dbReference type="InterPro" id="IPR000873">
    <property type="entry name" value="AMP-dep_synth/lig_dom"/>
</dbReference>
<dbReference type="Gene3D" id="3.40.50.12780">
    <property type="entry name" value="N-terminal domain of ligase-like"/>
    <property type="match status" value="1"/>
</dbReference>
<feature type="binding site" evidence="7">
    <location>
        <position position="299"/>
    </location>
    <ligand>
        <name>D-alanine</name>
        <dbReference type="ChEBI" id="CHEBI:57416"/>
    </ligand>
</feature>